<keyword evidence="6 11" id="KW-0067">ATP-binding</keyword>
<dbReference type="Gene3D" id="3.40.50.300">
    <property type="entry name" value="P-loop containing nucleotide triphosphate hydrolases"/>
    <property type="match status" value="2"/>
</dbReference>
<evidence type="ECO:0000256" key="9">
    <source>
        <dbReference type="ARBA" id="ARBA00034617"/>
    </source>
</evidence>
<dbReference type="Pfam" id="PF00580">
    <property type="entry name" value="UvrD-helicase"/>
    <property type="match status" value="1"/>
</dbReference>
<proteinExistence type="inferred from homology"/>
<comment type="function">
    <text evidence="11">Rep helicase is a single-stranded DNA-dependent ATPase involved in DNA replication; it can initiate unwinding at a nick in the DNA. It binds to the single-stranded DNA and acts in a progressive fashion along the DNA in the 3' to 5' direction.</text>
</comment>
<evidence type="ECO:0000313" key="16">
    <source>
        <dbReference type="Proteomes" id="UP000575898"/>
    </source>
</evidence>
<dbReference type="HAMAP" id="MF_01920">
    <property type="entry name" value="Helicase_Rep"/>
    <property type="match status" value="1"/>
</dbReference>
<dbReference type="GO" id="GO:0003697">
    <property type="term" value="F:single-stranded DNA binding"/>
    <property type="evidence" value="ECO:0007669"/>
    <property type="project" value="UniProtKB-UniRule"/>
</dbReference>
<dbReference type="RefSeq" id="WP_184037441.1">
    <property type="nucleotide sequence ID" value="NZ_JACHHY010000008.1"/>
</dbReference>
<accession>A0A840MPA9</accession>
<comment type="catalytic activity">
    <reaction evidence="9 11">
        <text>Couples ATP hydrolysis with the unwinding of duplex DNA by translocating in the 3'-5' direction.</text>
        <dbReference type="EC" id="5.6.2.4"/>
    </reaction>
</comment>
<evidence type="ECO:0000256" key="11">
    <source>
        <dbReference type="HAMAP-Rule" id="MF_01920"/>
    </source>
</evidence>
<evidence type="ECO:0000259" key="14">
    <source>
        <dbReference type="PROSITE" id="PS51217"/>
    </source>
</evidence>
<evidence type="ECO:0000256" key="3">
    <source>
        <dbReference type="ARBA" id="ARBA00022741"/>
    </source>
</evidence>
<keyword evidence="7 11" id="KW-0238">DNA-binding</keyword>
<dbReference type="PANTHER" id="PTHR11070:SF64">
    <property type="entry name" value="ATP-DEPENDENT DNA HELICASE REP"/>
    <property type="match status" value="1"/>
</dbReference>
<keyword evidence="5 11" id="KW-0347">Helicase</keyword>
<evidence type="ECO:0000256" key="7">
    <source>
        <dbReference type="ARBA" id="ARBA00023125"/>
    </source>
</evidence>
<evidence type="ECO:0000256" key="1">
    <source>
        <dbReference type="ARBA" id="ARBA00009922"/>
    </source>
</evidence>
<evidence type="ECO:0000256" key="10">
    <source>
        <dbReference type="ARBA" id="ARBA00048988"/>
    </source>
</evidence>
<dbReference type="InterPro" id="IPR000212">
    <property type="entry name" value="DNA_helicase_UvrD/REP"/>
</dbReference>
<evidence type="ECO:0000259" key="13">
    <source>
        <dbReference type="PROSITE" id="PS51198"/>
    </source>
</evidence>
<feature type="domain" description="UvrD-like helicase C-terminal" evidence="14">
    <location>
        <begin position="281"/>
        <end position="557"/>
    </location>
</feature>
<dbReference type="Gene3D" id="1.10.10.160">
    <property type="match status" value="1"/>
</dbReference>
<evidence type="ECO:0000313" key="15">
    <source>
        <dbReference type="EMBL" id="MBB5018326.1"/>
    </source>
</evidence>
<dbReference type="Pfam" id="PF13361">
    <property type="entry name" value="UvrD_C"/>
    <property type="match status" value="1"/>
</dbReference>
<dbReference type="InterPro" id="IPR014017">
    <property type="entry name" value="DNA_helicase_UvrD-like_C"/>
</dbReference>
<keyword evidence="4 11" id="KW-0378">Hydrolase</keyword>
<dbReference type="Gene3D" id="1.10.486.10">
    <property type="entry name" value="PCRA, domain 4"/>
    <property type="match status" value="1"/>
</dbReference>
<evidence type="ECO:0000256" key="6">
    <source>
        <dbReference type="ARBA" id="ARBA00022840"/>
    </source>
</evidence>
<dbReference type="GO" id="GO:0005829">
    <property type="term" value="C:cytosol"/>
    <property type="evidence" value="ECO:0007669"/>
    <property type="project" value="TreeGrafter"/>
</dbReference>
<dbReference type="Proteomes" id="UP000575898">
    <property type="component" value="Unassembled WGS sequence"/>
</dbReference>
<dbReference type="GO" id="GO:0006260">
    <property type="term" value="P:DNA replication"/>
    <property type="evidence" value="ECO:0007669"/>
    <property type="project" value="UniProtKB-UniRule"/>
</dbReference>
<feature type="binding site" evidence="12">
    <location>
        <begin position="25"/>
        <end position="32"/>
    </location>
    <ligand>
        <name>ATP</name>
        <dbReference type="ChEBI" id="CHEBI:30616"/>
    </ligand>
</feature>
<comment type="similarity">
    <text evidence="1 11">Belongs to the helicase family. UvrD subfamily.</text>
</comment>
<name>A0A840MPA9_9PROT</name>
<dbReference type="InterPro" id="IPR014016">
    <property type="entry name" value="UvrD-like_ATP-bd"/>
</dbReference>
<evidence type="ECO:0000256" key="4">
    <source>
        <dbReference type="ARBA" id="ARBA00022801"/>
    </source>
</evidence>
<sequence length="671" mass="76585">MPPPSLNAPQREAIEYVDGPLLVLAGAGSGKTRVITHKIAYLINEYGLAARHIAAITFTNKAAREMQERVEGLLHGSASRGLTVCTFHSLGMQIMRQESKRIGYKPQFSILDANDGYKIISDILKTTDKEEIRRVQSTISRWKNDFVSPEDALSTGNHEGEFHAARCYRAYQDTLFAYQAMDFDDLIRLPVELFKQDEEALEKWRTKLKYLLIDECQDTNTCQYTLVKQLTGRWGKFTAVGDDDQSIYAWRGANMENLRLLQQDYPNLKLIKLEQNYRSTARILRAANAVIRNNPKLFEKTLWSELGEGDPIQILAVKDDEHEAEMVSMRLLAHKFEHGKRFLDYAILYRGNHQARVIEQALRNQRIPYVMSGGQSFFDKAEIKDVIAYLRLLANQDDDPAFIRAATTPKRGIGNTTLERLGTYSAERHISLFSAATAPGMEMQLQEKQLGPLRMFCDFINRMQWRAEREPAGVVLMDILKAIDYEIWLYDSEEGKAGETKWKNVMDFVGWVTKKGEEDGKTLIELAQTIALITMMESRDQAEIDAVRMTTLHASKGLEYPHVFLVGCEEGILPHRESIDNGMVEEERRLMYVGITRAQWSLTITHAMKRRRAGEWTVCEPSRFLSELPADDIRWNGKPGEKRELSVEEKKSRSAALLASLRQKTGQSSSQ</sequence>
<dbReference type="GO" id="GO:0005524">
    <property type="term" value="F:ATP binding"/>
    <property type="evidence" value="ECO:0007669"/>
    <property type="project" value="UniProtKB-UniRule"/>
</dbReference>
<protein>
    <recommendedName>
        <fullName evidence="11">ATP-dependent DNA helicase Rep</fullName>
        <ecNumber evidence="11">5.6.2.4</ecNumber>
    </recommendedName>
    <alternativeName>
        <fullName evidence="11">DNA 3'-5' helicase Rep</fullName>
    </alternativeName>
</protein>
<evidence type="ECO:0000256" key="8">
    <source>
        <dbReference type="ARBA" id="ARBA00023235"/>
    </source>
</evidence>
<comment type="subunit">
    <text evidence="11">Homodimer.</text>
</comment>
<dbReference type="PROSITE" id="PS51217">
    <property type="entry name" value="UVRD_HELICASE_CTER"/>
    <property type="match status" value="1"/>
</dbReference>
<dbReference type="GO" id="GO:0016787">
    <property type="term" value="F:hydrolase activity"/>
    <property type="evidence" value="ECO:0007669"/>
    <property type="project" value="UniProtKB-UniRule"/>
</dbReference>
<evidence type="ECO:0000256" key="2">
    <source>
        <dbReference type="ARBA" id="ARBA00022705"/>
    </source>
</evidence>
<dbReference type="GO" id="GO:0043138">
    <property type="term" value="F:3'-5' DNA helicase activity"/>
    <property type="evidence" value="ECO:0007669"/>
    <property type="project" value="UniProtKB-UniRule"/>
</dbReference>
<comment type="caution">
    <text evidence="15">The sequence shown here is derived from an EMBL/GenBank/DDBJ whole genome shotgun (WGS) entry which is preliminary data.</text>
</comment>
<dbReference type="SUPFAM" id="SSF52540">
    <property type="entry name" value="P-loop containing nucleoside triphosphate hydrolases"/>
    <property type="match status" value="1"/>
</dbReference>
<feature type="binding site" evidence="11">
    <location>
        <position position="278"/>
    </location>
    <ligand>
        <name>ATP</name>
        <dbReference type="ChEBI" id="CHEBI:30616"/>
    </ligand>
</feature>
<dbReference type="PROSITE" id="PS51198">
    <property type="entry name" value="UVRD_HELICASE_ATP_BIND"/>
    <property type="match status" value="1"/>
</dbReference>
<keyword evidence="2 11" id="KW-0235">DNA replication</keyword>
<keyword evidence="8 11" id="KW-0413">Isomerase</keyword>
<dbReference type="EMBL" id="JACHHY010000008">
    <property type="protein sequence ID" value="MBB5018326.1"/>
    <property type="molecule type" value="Genomic_DNA"/>
</dbReference>
<reference evidence="15 16" key="1">
    <citation type="submission" date="2020-08" db="EMBL/GenBank/DDBJ databases">
        <title>Genomic Encyclopedia of Type Strains, Phase IV (KMG-IV): sequencing the most valuable type-strain genomes for metagenomic binning, comparative biology and taxonomic classification.</title>
        <authorList>
            <person name="Goeker M."/>
        </authorList>
    </citation>
    <scope>NUCLEOTIDE SEQUENCE [LARGE SCALE GENOMIC DNA]</scope>
    <source>
        <strain evidence="15 16">DSM 27165</strain>
    </source>
</reference>
<keyword evidence="3 11" id="KW-0547">Nucleotide-binding</keyword>
<feature type="domain" description="UvrD-like helicase ATP-binding" evidence="13">
    <location>
        <begin position="4"/>
        <end position="280"/>
    </location>
</feature>
<dbReference type="InterPro" id="IPR005752">
    <property type="entry name" value="Helicase_Rep"/>
</dbReference>
<dbReference type="GO" id="GO:0000725">
    <property type="term" value="P:recombinational repair"/>
    <property type="evidence" value="ECO:0007669"/>
    <property type="project" value="TreeGrafter"/>
</dbReference>
<dbReference type="EC" id="5.6.2.4" evidence="11"/>
<dbReference type="CDD" id="cd17932">
    <property type="entry name" value="DEXQc_UvrD"/>
    <property type="match status" value="1"/>
</dbReference>
<keyword evidence="16" id="KW-1185">Reference proteome</keyword>
<evidence type="ECO:0000256" key="12">
    <source>
        <dbReference type="PROSITE-ProRule" id="PRU00560"/>
    </source>
</evidence>
<gene>
    <name evidence="11" type="primary">rep</name>
    <name evidence="15" type="ORF">HNQ59_001614</name>
</gene>
<dbReference type="CDD" id="cd18807">
    <property type="entry name" value="SF1_C_UvrD"/>
    <property type="match status" value="1"/>
</dbReference>
<dbReference type="InterPro" id="IPR027417">
    <property type="entry name" value="P-loop_NTPase"/>
</dbReference>
<dbReference type="PANTHER" id="PTHR11070">
    <property type="entry name" value="UVRD / RECB / PCRA DNA HELICASE FAMILY MEMBER"/>
    <property type="match status" value="1"/>
</dbReference>
<evidence type="ECO:0000256" key="5">
    <source>
        <dbReference type="ARBA" id="ARBA00022806"/>
    </source>
</evidence>
<comment type="catalytic activity">
    <reaction evidence="10 11">
        <text>ATP + H2O = ADP + phosphate + H(+)</text>
        <dbReference type="Rhea" id="RHEA:13065"/>
        <dbReference type="ChEBI" id="CHEBI:15377"/>
        <dbReference type="ChEBI" id="CHEBI:15378"/>
        <dbReference type="ChEBI" id="CHEBI:30616"/>
        <dbReference type="ChEBI" id="CHEBI:43474"/>
        <dbReference type="ChEBI" id="CHEBI:456216"/>
        <dbReference type="EC" id="5.6.2.4"/>
    </reaction>
</comment>
<dbReference type="AlphaFoldDB" id="A0A840MPA9"/>
<dbReference type="InterPro" id="IPR013986">
    <property type="entry name" value="DExx_box_DNA_helicase_dom_sf"/>
</dbReference>
<organism evidence="15 16">
    <name type="scientific">Chitinivorax tropicus</name>
    <dbReference type="NCBI Taxonomy" id="714531"/>
    <lineage>
        <taxon>Bacteria</taxon>
        <taxon>Pseudomonadati</taxon>
        <taxon>Pseudomonadota</taxon>
        <taxon>Betaproteobacteria</taxon>
        <taxon>Chitinivorax</taxon>
    </lineage>
</organism>